<reference evidence="2 3" key="1">
    <citation type="journal article" date="2017" name="Curr. Biol.">
        <title>Genome architecture and evolution of a unichromosomal asexual nematode.</title>
        <authorList>
            <person name="Fradin H."/>
            <person name="Zegar C."/>
            <person name="Gutwein M."/>
            <person name="Lucas J."/>
            <person name="Kovtun M."/>
            <person name="Corcoran D."/>
            <person name="Baugh L.R."/>
            <person name="Kiontke K."/>
            <person name="Gunsalus K."/>
            <person name="Fitch D.H."/>
            <person name="Piano F."/>
        </authorList>
    </citation>
    <scope>NUCLEOTIDE SEQUENCE [LARGE SCALE GENOMIC DNA]</scope>
    <source>
        <strain evidence="2">PF1309</strain>
    </source>
</reference>
<keyword evidence="3" id="KW-1185">Reference proteome</keyword>
<accession>A0A2A2M2X4</accession>
<dbReference type="Proteomes" id="UP000218231">
    <property type="component" value="Unassembled WGS sequence"/>
</dbReference>
<protein>
    <submittedName>
        <fullName evidence="2">Uncharacterized protein</fullName>
    </submittedName>
</protein>
<evidence type="ECO:0000313" key="2">
    <source>
        <dbReference type="EMBL" id="PAV92779.1"/>
    </source>
</evidence>
<organism evidence="2 3">
    <name type="scientific">Diploscapter pachys</name>
    <dbReference type="NCBI Taxonomy" id="2018661"/>
    <lineage>
        <taxon>Eukaryota</taxon>
        <taxon>Metazoa</taxon>
        <taxon>Ecdysozoa</taxon>
        <taxon>Nematoda</taxon>
        <taxon>Chromadorea</taxon>
        <taxon>Rhabditida</taxon>
        <taxon>Rhabditina</taxon>
        <taxon>Rhabditomorpha</taxon>
        <taxon>Rhabditoidea</taxon>
        <taxon>Rhabditidae</taxon>
        <taxon>Diploscapter</taxon>
    </lineage>
</organism>
<sequence length="95" mass="9582">MANETAQIAKPPSARPAPTSPVDVQPSPPAMARPPSHGPIALAVLNAEWFSAAANACASPATSISRVCNTVPSAPPKPIAKTSGISVQRLPAHKG</sequence>
<feature type="region of interest" description="Disordered" evidence="1">
    <location>
        <begin position="73"/>
        <end position="95"/>
    </location>
</feature>
<dbReference type="AlphaFoldDB" id="A0A2A2M2X4"/>
<evidence type="ECO:0000313" key="3">
    <source>
        <dbReference type="Proteomes" id="UP000218231"/>
    </source>
</evidence>
<comment type="caution">
    <text evidence="2">The sequence shown here is derived from an EMBL/GenBank/DDBJ whole genome shotgun (WGS) entry which is preliminary data.</text>
</comment>
<name>A0A2A2M2X4_9BILA</name>
<proteinExistence type="predicted"/>
<evidence type="ECO:0000256" key="1">
    <source>
        <dbReference type="SAM" id="MobiDB-lite"/>
    </source>
</evidence>
<feature type="region of interest" description="Disordered" evidence="1">
    <location>
        <begin position="1"/>
        <end position="37"/>
    </location>
</feature>
<dbReference type="EMBL" id="LIAE01006014">
    <property type="protein sequence ID" value="PAV92779.1"/>
    <property type="molecule type" value="Genomic_DNA"/>
</dbReference>
<gene>
    <name evidence="2" type="ORF">WR25_03138</name>
</gene>